<dbReference type="Proteomes" id="UP000182258">
    <property type="component" value="Unassembled WGS sequence"/>
</dbReference>
<dbReference type="RefSeq" id="WP_143078096.1">
    <property type="nucleotide sequence ID" value="NZ_FOMB01000007.1"/>
</dbReference>
<dbReference type="EMBL" id="FOMB01000007">
    <property type="protein sequence ID" value="SFC59994.1"/>
    <property type="molecule type" value="Genomic_DNA"/>
</dbReference>
<sequence>MTLKTAIFAVAICLFCQLTPASAQEAAAPAYDPKPFLDSMVALRTTAETCDPFLAGGPNARTEAVTAFFTTLKQTLPGLADVETQKSLNIFVSSQAALLCRDKLDAAVAGYRSQAATYAESKPGDWPDPPAVSSAPWCSTENCLEF</sequence>
<proteinExistence type="predicted"/>
<evidence type="ECO:0000313" key="3">
    <source>
        <dbReference type="Proteomes" id="UP000182258"/>
    </source>
</evidence>
<evidence type="ECO:0000256" key="1">
    <source>
        <dbReference type="SAM" id="SignalP"/>
    </source>
</evidence>
<dbReference type="STRING" id="728005.SAMN04488059_107133"/>
<feature type="chain" id="PRO_5010256796" evidence="1">
    <location>
        <begin position="24"/>
        <end position="146"/>
    </location>
</feature>
<reference evidence="2 3" key="1">
    <citation type="submission" date="2016-10" db="EMBL/GenBank/DDBJ databases">
        <authorList>
            <person name="de Groot N.N."/>
        </authorList>
    </citation>
    <scope>NUCLEOTIDE SEQUENCE [LARGE SCALE GENOMIC DNA]</scope>
    <source>
        <strain evidence="2 3">CGMCC 1.10210</strain>
    </source>
</reference>
<gene>
    <name evidence="2" type="ORF">SAMN04488059_107133</name>
</gene>
<organism evidence="2 3">
    <name type="scientific">Devosia psychrophila</name>
    <dbReference type="NCBI Taxonomy" id="728005"/>
    <lineage>
        <taxon>Bacteria</taxon>
        <taxon>Pseudomonadati</taxon>
        <taxon>Pseudomonadota</taxon>
        <taxon>Alphaproteobacteria</taxon>
        <taxon>Hyphomicrobiales</taxon>
        <taxon>Devosiaceae</taxon>
        <taxon>Devosia</taxon>
    </lineage>
</organism>
<name>A0A1I1KGA8_9HYPH</name>
<dbReference type="AlphaFoldDB" id="A0A1I1KGA8"/>
<accession>A0A1I1KGA8</accession>
<evidence type="ECO:0000313" key="2">
    <source>
        <dbReference type="EMBL" id="SFC59994.1"/>
    </source>
</evidence>
<protein>
    <submittedName>
        <fullName evidence="2">Uncharacterized protein</fullName>
    </submittedName>
</protein>
<dbReference type="OrthoDB" id="8364521at2"/>
<feature type="signal peptide" evidence="1">
    <location>
        <begin position="1"/>
        <end position="23"/>
    </location>
</feature>
<keyword evidence="1" id="KW-0732">Signal</keyword>